<dbReference type="SUPFAM" id="SSF50044">
    <property type="entry name" value="SH3-domain"/>
    <property type="match status" value="1"/>
</dbReference>
<evidence type="ECO:0000256" key="5">
    <source>
        <dbReference type="ARBA" id="ARBA00022658"/>
    </source>
</evidence>
<name>A0ABQ9DRY1_9PASS</name>
<dbReference type="Gene3D" id="1.20.58.740">
    <property type="match status" value="1"/>
</dbReference>
<evidence type="ECO:0000256" key="1">
    <source>
        <dbReference type="ARBA" id="ARBA00004496"/>
    </source>
</evidence>
<evidence type="ECO:0000256" key="8">
    <source>
        <dbReference type="SAM" id="MobiDB-lite"/>
    </source>
</evidence>
<dbReference type="InterPro" id="IPR001452">
    <property type="entry name" value="SH3_domain"/>
</dbReference>
<dbReference type="Gene3D" id="2.60.40.150">
    <property type="entry name" value="C2 domain"/>
    <property type="match status" value="1"/>
</dbReference>
<dbReference type="PANTHER" id="PTHR45653:SF4">
    <property type="entry name" value="DEDICATOR OF CYTOKINESIS PROTEIN 3"/>
    <property type="match status" value="1"/>
</dbReference>
<dbReference type="InterPro" id="IPR037811">
    <property type="entry name" value="C2_Dock-B"/>
</dbReference>
<evidence type="ECO:0000256" key="4">
    <source>
        <dbReference type="ARBA" id="ARBA00022553"/>
    </source>
</evidence>
<dbReference type="InterPro" id="IPR046770">
    <property type="entry name" value="DOCKER_Lobe_B"/>
</dbReference>
<keyword evidence="4" id="KW-0597">Phosphoprotein</keyword>
<dbReference type="Gene3D" id="1.25.40.410">
    <property type="match status" value="1"/>
</dbReference>
<dbReference type="InterPro" id="IPR032376">
    <property type="entry name" value="DOCK_N"/>
</dbReference>
<dbReference type="InterPro" id="IPR027357">
    <property type="entry name" value="DOCKER_dom"/>
</dbReference>
<feature type="domain" description="C2 DOCK-type" evidence="10">
    <location>
        <begin position="625"/>
        <end position="809"/>
    </location>
</feature>
<dbReference type="SMART" id="SM00326">
    <property type="entry name" value="SH3"/>
    <property type="match status" value="1"/>
</dbReference>
<dbReference type="InterPro" id="IPR043162">
    <property type="entry name" value="DOCK_C_lobe_C"/>
</dbReference>
<organism evidence="12 13">
    <name type="scientific">Willisornis vidua</name>
    <name type="common">Xingu scale-backed antbird</name>
    <dbReference type="NCBI Taxonomy" id="1566151"/>
    <lineage>
        <taxon>Eukaryota</taxon>
        <taxon>Metazoa</taxon>
        <taxon>Chordata</taxon>
        <taxon>Craniata</taxon>
        <taxon>Vertebrata</taxon>
        <taxon>Euteleostomi</taxon>
        <taxon>Archelosauria</taxon>
        <taxon>Archosauria</taxon>
        <taxon>Dinosauria</taxon>
        <taxon>Saurischia</taxon>
        <taxon>Theropoda</taxon>
        <taxon>Coelurosauria</taxon>
        <taxon>Aves</taxon>
        <taxon>Neognathae</taxon>
        <taxon>Neoaves</taxon>
        <taxon>Telluraves</taxon>
        <taxon>Australaves</taxon>
        <taxon>Passeriformes</taxon>
        <taxon>Thamnophilidae</taxon>
        <taxon>Willisornis</taxon>
    </lineage>
</organism>
<evidence type="ECO:0000259" key="10">
    <source>
        <dbReference type="PROSITE" id="PS51650"/>
    </source>
</evidence>
<dbReference type="EMBL" id="WHWB01032630">
    <property type="protein sequence ID" value="KAJ7424753.1"/>
    <property type="molecule type" value="Genomic_DNA"/>
</dbReference>
<accession>A0ABQ9DRY1</accession>
<dbReference type="InterPro" id="IPR056372">
    <property type="entry name" value="TPR_DOCK"/>
</dbReference>
<feature type="compositionally biased region" description="Basic and acidic residues" evidence="8">
    <location>
        <begin position="2235"/>
        <end position="2251"/>
    </location>
</feature>
<feature type="compositionally biased region" description="Acidic residues" evidence="8">
    <location>
        <begin position="2208"/>
        <end position="2217"/>
    </location>
</feature>
<gene>
    <name evidence="12" type="primary">DOCK3</name>
    <name evidence="12" type="ORF">WISP_27067</name>
</gene>
<feature type="compositionally biased region" description="Low complexity" evidence="8">
    <location>
        <begin position="2102"/>
        <end position="2124"/>
    </location>
</feature>
<keyword evidence="2 6" id="KW-0728">SH3 domain</keyword>
<keyword evidence="3" id="KW-0963">Cytoplasm</keyword>
<dbReference type="Pfam" id="PF23554">
    <property type="entry name" value="TPR_DOCK"/>
    <property type="match status" value="1"/>
</dbReference>
<dbReference type="InterPro" id="IPR026791">
    <property type="entry name" value="DOCK"/>
</dbReference>
<reference evidence="12" key="1">
    <citation type="submission" date="2019-10" db="EMBL/GenBank/DDBJ databases">
        <authorList>
            <person name="Soares A.E.R."/>
            <person name="Aleixo A."/>
            <person name="Schneider P."/>
            <person name="Miyaki C.Y."/>
            <person name="Schneider M.P."/>
            <person name="Mello C."/>
            <person name="Vasconcelos A.T.R."/>
        </authorList>
    </citation>
    <scope>NUCLEOTIDE SEQUENCE</scope>
    <source>
        <tissue evidence="12">Muscle</tissue>
    </source>
</reference>
<dbReference type="PROSITE" id="PS50002">
    <property type="entry name" value="SH3"/>
    <property type="match status" value="1"/>
</dbReference>
<dbReference type="InterPro" id="IPR046769">
    <property type="entry name" value="DOCKER_Lobe_A"/>
</dbReference>
<evidence type="ECO:0000313" key="12">
    <source>
        <dbReference type="EMBL" id="KAJ7424753.1"/>
    </source>
</evidence>
<comment type="subcellular location">
    <subcellularLocation>
        <location evidence="1">Cytoplasm</location>
    </subcellularLocation>
</comment>
<dbReference type="InterPro" id="IPR027007">
    <property type="entry name" value="C2_DOCK-type_domain"/>
</dbReference>
<comment type="similarity">
    <text evidence="7">Belongs to the DOCK family.</text>
</comment>
<evidence type="ECO:0000256" key="6">
    <source>
        <dbReference type="PROSITE-ProRule" id="PRU00192"/>
    </source>
</evidence>
<feature type="compositionally biased region" description="Polar residues" evidence="8">
    <location>
        <begin position="2136"/>
        <end position="2145"/>
    </location>
</feature>
<dbReference type="Gene3D" id="2.30.30.40">
    <property type="entry name" value="SH3 Domains"/>
    <property type="match status" value="1"/>
</dbReference>
<feature type="region of interest" description="Disordered" evidence="8">
    <location>
        <begin position="2172"/>
        <end position="2251"/>
    </location>
</feature>
<dbReference type="PROSITE" id="PS51650">
    <property type="entry name" value="C2_DOCK"/>
    <property type="match status" value="1"/>
</dbReference>
<dbReference type="Pfam" id="PF20422">
    <property type="entry name" value="DHR-2_Lobe_B"/>
    <property type="match status" value="1"/>
</dbReference>
<dbReference type="InterPro" id="IPR036028">
    <property type="entry name" value="SH3-like_dom_sf"/>
</dbReference>
<dbReference type="Pfam" id="PF14429">
    <property type="entry name" value="DOCK-C2"/>
    <property type="match status" value="1"/>
</dbReference>
<evidence type="ECO:0000313" key="13">
    <source>
        <dbReference type="Proteomes" id="UP001145742"/>
    </source>
</evidence>
<dbReference type="Gene3D" id="1.20.1270.350">
    <property type="entry name" value="Dedicator of cytokinesis N-terminal subdomain"/>
    <property type="match status" value="1"/>
</dbReference>
<keyword evidence="5" id="KW-0344">Guanine-nucleotide releasing factor</keyword>
<proteinExistence type="inferred from homology"/>
<dbReference type="Proteomes" id="UP001145742">
    <property type="component" value="Unassembled WGS sequence"/>
</dbReference>
<feature type="domain" description="SH3" evidence="9">
    <location>
        <begin position="120"/>
        <end position="181"/>
    </location>
</feature>
<dbReference type="PROSITE" id="PS51651">
    <property type="entry name" value="DOCKER"/>
    <property type="match status" value="1"/>
</dbReference>
<protein>
    <submittedName>
        <fullName evidence="12">Dedicator of cytokinesis 3</fullName>
    </submittedName>
</protein>
<feature type="region of interest" description="Disordered" evidence="8">
    <location>
        <begin position="2074"/>
        <end position="2151"/>
    </location>
</feature>
<dbReference type="CDD" id="cd08695">
    <property type="entry name" value="C2_Dock-B"/>
    <property type="match status" value="1"/>
</dbReference>
<evidence type="ECO:0000259" key="11">
    <source>
        <dbReference type="PROSITE" id="PS51651"/>
    </source>
</evidence>
<evidence type="ECO:0000259" key="9">
    <source>
        <dbReference type="PROSITE" id="PS50002"/>
    </source>
</evidence>
<dbReference type="Pfam" id="PF06920">
    <property type="entry name" value="DHR-2_Lobe_A"/>
    <property type="match status" value="1"/>
</dbReference>
<dbReference type="Pfam" id="PF16172">
    <property type="entry name" value="DOCK_N"/>
    <property type="match status" value="1"/>
</dbReference>
<feature type="region of interest" description="Disordered" evidence="8">
    <location>
        <begin position="1923"/>
        <end position="1952"/>
    </location>
</feature>
<dbReference type="Pfam" id="PF20421">
    <property type="entry name" value="DHR-2_Lobe_C"/>
    <property type="match status" value="1"/>
</dbReference>
<comment type="caution">
    <text evidence="12">The sequence shown here is derived from an EMBL/GenBank/DDBJ whole genome shotgun (WGS) entry which is preliminary data.</text>
</comment>
<feature type="region of interest" description="Disordered" evidence="8">
    <location>
        <begin position="1"/>
        <end position="29"/>
    </location>
</feature>
<feature type="domain" description="DOCKER" evidence="11">
    <location>
        <begin position="1467"/>
        <end position="1845"/>
    </location>
</feature>
<dbReference type="InterPro" id="IPR035892">
    <property type="entry name" value="C2_domain_sf"/>
</dbReference>
<keyword evidence="13" id="KW-1185">Reference proteome</keyword>
<evidence type="ECO:0000256" key="2">
    <source>
        <dbReference type="ARBA" id="ARBA00022443"/>
    </source>
</evidence>
<dbReference type="InterPro" id="IPR042455">
    <property type="entry name" value="DOCK_N_sub1"/>
</dbReference>
<dbReference type="PANTHER" id="PTHR45653">
    <property type="entry name" value="DEDICATOR OF CYTOKINESIS"/>
    <property type="match status" value="1"/>
</dbReference>
<dbReference type="InterPro" id="IPR043161">
    <property type="entry name" value="DOCK_C_lobe_A"/>
</dbReference>
<evidence type="ECO:0000256" key="3">
    <source>
        <dbReference type="ARBA" id="ARBA00022490"/>
    </source>
</evidence>
<dbReference type="InterPro" id="IPR046773">
    <property type="entry name" value="DOCKER_Lobe_C"/>
</dbReference>
<evidence type="ECO:0000256" key="7">
    <source>
        <dbReference type="PROSITE-ProRule" id="PRU00983"/>
    </source>
</evidence>
<feature type="compositionally biased region" description="Low complexity" evidence="8">
    <location>
        <begin position="1925"/>
        <end position="1940"/>
    </location>
</feature>
<sequence length="2251" mass="257667">MAPQALCQGLPHQPHPAQESRLGTGDGQRGQCKFMDSQITNSWGGSGWGENPAAAQHRRDQIPAPGKLLDCYHQLFLCHEEFKFRFYGKKGKMNSRMKRKDRFLFWASSENIASYQNFNKTDNNINMICSFRGTVPQGLVLELGETVQILEKCEGWYRGVSIKKPNVKGIFPANYIHLKKAIVSNRGQYETVVPLEDSVVTEVTATLQEWAVLWKQLYVSELALHELHEDPDRDKELLETVQPTCPAPSRRLGAFFGGGHKSGGKMGGDDVSRERLVPVLVGLIKAQSLLELVFTNQEGQAGDMKKHKVDLFYKLRHVMNELIDLRRQLLSGHLTQDQVREVKRHLTVRLDWGNEHLGLDLVPRKDFEVVDSDQISVSDLYKMECNPFLAMASGFDLVLLQVDTIRQRHGEACRMPVPHHFFLSLKSFTYNTIGEDTDVFFSLYDVREGKQISERFMVRLNKNGGPRNPEKIDRMCALFTDLSSKDMKRDLYIVAHVIRIGRMLLNDSKKGPPHLHYRRPYGCAVLSIMDVLQSISEIKEEKDFVLKVYTCNNENEWCQIHENIIRKSSTKYTAPSSNYGLIISLQLLRGDMEQIRRENPMIFNRGVSVTRKLGFPDVIMPGDIRNDLYLTLEKGDFERGGKSVQKNIEVTMYVLYADGEILKFSDEKKDCISLGSGEPSRSAYHSFVLYHNNSPRWGEIIKLPIPIDRFRGSHLRFEFRHCSTKDKGEKKLFGFAFTPLMRDDGTTLSDDIHELYVYKCDENSTFNNHALYLGLPCCKEDYNGCPNIPSSLIFQRSTKETFSVSTQLSSTKLTQNVDLLALLKWKAYPDRVMDILGRLRHVSGEEIVKFLQDILDTLFVVLDDNTEKYGLLVFQSLVFIINLLRDSKYFHFRPVMDTYIQKHFAGALAYKELIRCLKWYMDRSAELVRQDHIQEAMRALEYLFKFIVQSRILYSRATCGMEEEQFRSSIQELFQSIRFVLSLDSRSSETLIFTQTPLQTLCRPSAQRCHRPVTDDVTDSLSFLQAALLNSFPAIFDELLQMFTVQEVAEFVRGTLGSMPSTVHIGQSMDVVKLQSIARTVDSRLFSFSESRRILLPVVLHHIHLHLRQQKELLICSGILSSIFSIIKTSSLEGDVVEEVEMMVESLLDVLLQTLLTIMSKSQSQEAMSDTHFQHLLDNFQSKDELKEFLLKIFCVFRNLMKMSVFPRDWMVMRLLTSNIIVTTVQYLSSALHKNFTDADFDFKVWNSYFSLAVLFINQPSLQLENATPAKRKKILDKYGDMRVMMAYELFSMWQNLGEHKIHFIPGMIGPFLGVTLVPQPEVRNIMIPIFHDMMDWEQRKNGNFKQVEAELIDKLDSLVSEGKGDENYRELFSLLGTFIHFKLIILPFLDAYPQEVCNCIQFGIVDVQPCLLEKIEQETWRETGISFVTSVTRLMERLLDYRDCMKGDETENKKIGCTVNLMNFYKSEINKEEMYIRYIHKLCDMHLQAENYTEAAFTLLLYCELLQWEDRPLREFLHYPSQSEWQRKEGLCRKIIHYFNKGKSWEFGIPLCRELAIQYENLYDYQSLSWIRKMEATYYDNIMEQQRLEPEFFRVGFYGRKFPFFLRNKEYVCRGHDYERLEAFQQRMLSEFPQAIAMQHPNHPDDSILQCDAQYLQIYAVTPIPDNIDVLQMDRVPDRIKSFYRVNNIRKFRYDRPFHKGPKDKENEFKVEVSPLENAIQVVENKNQELRTLISQYQHKQMHGNINLLSMCLNGVIDAAVNGGIARYQEAFFDKDYITKHPGDAEKITQLKELMQEQVHVLGVGLAVHEKFVHPEMRPLHKKLIDQFQMMRSSLYHELPGLDKLSPACSGSSTPRSNVLVSHGPMSPESIKLVHRHSPLNLLGSVRHSSSSLSSHTSSETGNLVILTDSSVGETAEDMYHMQASPSTSSLSSTHSAPSQMINSAPSSARDKYRHSREMMMLLPAHRDRPSSAMYPAAIMENGQPPNFQRALIQQMIGPCKPCSDPNLSVAEKAVPAAPSSWSLDSGTREALPFLSAHAGSVLAPPVPPRSLPHGHYSLHFDAFHHQLSDAPPALPARTLRKSPLHPIPASPTSPQSGLDGSNSTLSGSASSGVSSLSESNFGHSSEPPPRTDTMDSVPSQAWNTDEDLETPYLPVRYSLSEPDVLESLKSQPCRSHSAPSGVIPQDTMDPPALPPKPYHSRLPNMENEEGMIIEDDDKHRPLHRKVSQPVSGGKEEQARVAWEHGITEQ</sequence>